<dbReference type="InterPro" id="IPR005467">
    <property type="entry name" value="His_kinase_dom"/>
</dbReference>
<evidence type="ECO:0000259" key="13">
    <source>
        <dbReference type="PROSITE" id="PS50885"/>
    </source>
</evidence>
<dbReference type="GO" id="GO:0004673">
    <property type="term" value="F:protein histidine kinase activity"/>
    <property type="evidence" value="ECO:0007669"/>
    <property type="project" value="UniProtKB-EC"/>
</dbReference>
<dbReference type="OrthoDB" id="9809567at2"/>
<evidence type="ECO:0000313" key="15">
    <source>
        <dbReference type="Proteomes" id="UP000183656"/>
    </source>
</evidence>
<dbReference type="GO" id="GO:0000160">
    <property type="term" value="P:phosphorelay signal transduction system"/>
    <property type="evidence" value="ECO:0007669"/>
    <property type="project" value="UniProtKB-KW"/>
</dbReference>
<protein>
    <recommendedName>
        <fullName evidence="3">histidine kinase</fullName>
        <ecNumber evidence="3">2.7.13.3</ecNumber>
    </recommendedName>
</protein>
<proteinExistence type="predicted"/>
<dbReference type="GO" id="GO:0005886">
    <property type="term" value="C:plasma membrane"/>
    <property type="evidence" value="ECO:0007669"/>
    <property type="project" value="TreeGrafter"/>
</dbReference>
<dbReference type="RefSeq" id="WP_054257411.1">
    <property type="nucleotide sequence ID" value="NZ_CYIG01000039.1"/>
</dbReference>
<dbReference type="Gene3D" id="3.30.565.10">
    <property type="entry name" value="Histidine kinase-like ATPase, C-terminal domain"/>
    <property type="match status" value="1"/>
</dbReference>
<dbReference type="SUPFAM" id="SSF55874">
    <property type="entry name" value="ATPase domain of HSP90 chaperone/DNA topoisomerase II/histidine kinase"/>
    <property type="match status" value="1"/>
</dbReference>
<dbReference type="PANTHER" id="PTHR45436">
    <property type="entry name" value="SENSOR HISTIDINE KINASE YKOH"/>
    <property type="match status" value="1"/>
</dbReference>
<evidence type="ECO:0000256" key="6">
    <source>
        <dbReference type="ARBA" id="ARBA00022692"/>
    </source>
</evidence>
<keyword evidence="8 11" id="KW-1133">Transmembrane helix</keyword>
<dbReference type="InterPro" id="IPR036890">
    <property type="entry name" value="HATPase_C_sf"/>
</dbReference>
<dbReference type="PRINTS" id="PR00344">
    <property type="entry name" value="BCTRLSENSOR"/>
</dbReference>
<evidence type="ECO:0000256" key="11">
    <source>
        <dbReference type="SAM" id="Phobius"/>
    </source>
</evidence>
<evidence type="ECO:0000256" key="3">
    <source>
        <dbReference type="ARBA" id="ARBA00012438"/>
    </source>
</evidence>
<dbReference type="SMART" id="SM00387">
    <property type="entry name" value="HATPase_c"/>
    <property type="match status" value="1"/>
</dbReference>
<feature type="domain" description="HAMP" evidence="13">
    <location>
        <begin position="202"/>
        <end position="253"/>
    </location>
</feature>
<reference evidence="14 15" key="1">
    <citation type="submission" date="2016-10" db="EMBL/GenBank/DDBJ databases">
        <authorList>
            <person name="de Groot N.N."/>
        </authorList>
    </citation>
    <scope>NUCLEOTIDE SEQUENCE [LARGE SCALE GENOMIC DNA]</scope>
    <source>
        <strain evidence="14 15">R-24608</strain>
    </source>
</reference>
<evidence type="ECO:0000256" key="9">
    <source>
        <dbReference type="ARBA" id="ARBA00023012"/>
    </source>
</evidence>
<keyword evidence="5" id="KW-0808">Transferase</keyword>
<dbReference type="EMBL" id="FPBX01000015">
    <property type="protein sequence ID" value="SFU70442.1"/>
    <property type="molecule type" value="Genomic_DNA"/>
</dbReference>
<dbReference type="PANTHER" id="PTHR45436:SF5">
    <property type="entry name" value="SENSOR HISTIDINE KINASE TRCS"/>
    <property type="match status" value="1"/>
</dbReference>
<evidence type="ECO:0000256" key="4">
    <source>
        <dbReference type="ARBA" id="ARBA00022553"/>
    </source>
</evidence>
<evidence type="ECO:0000256" key="1">
    <source>
        <dbReference type="ARBA" id="ARBA00000085"/>
    </source>
</evidence>
<name>A0A1I7IBV2_9BURK</name>
<keyword evidence="4" id="KW-0597">Phosphoprotein</keyword>
<dbReference type="InterPro" id="IPR004358">
    <property type="entry name" value="Sig_transdc_His_kin-like_C"/>
</dbReference>
<organism evidence="14 15">
    <name type="scientific">Paenacidovorax caeni</name>
    <dbReference type="NCBI Taxonomy" id="343013"/>
    <lineage>
        <taxon>Bacteria</taxon>
        <taxon>Pseudomonadati</taxon>
        <taxon>Pseudomonadota</taxon>
        <taxon>Betaproteobacteria</taxon>
        <taxon>Burkholderiales</taxon>
        <taxon>Comamonadaceae</taxon>
        <taxon>Paenacidovorax</taxon>
    </lineage>
</organism>
<keyword evidence="6 11" id="KW-0812">Transmembrane</keyword>
<feature type="transmembrane region" description="Helical" evidence="11">
    <location>
        <begin position="182"/>
        <end position="205"/>
    </location>
</feature>
<evidence type="ECO:0000259" key="12">
    <source>
        <dbReference type="PROSITE" id="PS50109"/>
    </source>
</evidence>
<dbReference type="Pfam" id="PF02518">
    <property type="entry name" value="HATPase_c"/>
    <property type="match status" value="1"/>
</dbReference>
<evidence type="ECO:0000256" key="2">
    <source>
        <dbReference type="ARBA" id="ARBA00004370"/>
    </source>
</evidence>
<dbReference type="EC" id="2.7.13.3" evidence="3"/>
<keyword evidence="15" id="KW-1185">Reference proteome</keyword>
<dbReference type="AlphaFoldDB" id="A0A1I7IBV2"/>
<evidence type="ECO:0000256" key="8">
    <source>
        <dbReference type="ARBA" id="ARBA00022989"/>
    </source>
</evidence>
<evidence type="ECO:0000313" key="14">
    <source>
        <dbReference type="EMBL" id="SFU70442.1"/>
    </source>
</evidence>
<accession>A0A1I7IBV2</accession>
<keyword evidence="7 14" id="KW-0418">Kinase</keyword>
<dbReference type="InterPro" id="IPR050428">
    <property type="entry name" value="TCS_sensor_his_kinase"/>
</dbReference>
<comment type="subcellular location">
    <subcellularLocation>
        <location evidence="2">Membrane</location>
    </subcellularLocation>
</comment>
<evidence type="ECO:0000256" key="7">
    <source>
        <dbReference type="ARBA" id="ARBA00022777"/>
    </source>
</evidence>
<feature type="transmembrane region" description="Helical" evidence="11">
    <location>
        <begin position="20"/>
        <end position="43"/>
    </location>
</feature>
<dbReference type="InterPro" id="IPR003660">
    <property type="entry name" value="HAMP_dom"/>
</dbReference>
<feature type="domain" description="Histidine kinase" evidence="12">
    <location>
        <begin position="261"/>
        <end position="463"/>
    </location>
</feature>
<dbReference type="Proteomes" id="UP000183656">
    <property type="component" value="Unassembled WGS sequence"/>
</dbReference>
<dbReference type="STRING" id="343013.SAMN04489707_101574"/>
<comment type="catalytic activity">
    <reaction evidence="1">
        <text>ATP + protein L-histidine = ADP + protein N-phospho-L-histidine.</text>
        <dbReference type="EC" id="2.7.13.3"/>
    </reaction>
</comment>
<evidence type="ECO:0000256" key="10">
    <source>
        <dbReference type="ARBA" id="ARBA00023136"/>
    </source>
</evidence>
<keyword evidence="10 11" id="KW-0472">Membrane</keyword>
<evidence type="ECO:0000256" key="5">
    <source>
        <dbReference type="ARBA" id="ARBA00022679"/>
    </source>
</evidence>
<keyword evidence="9" id="KW-0902">Two-component regulatory system</keyword>
<dbReference type="PROSITE" id="PS50109">
    <property type="entry name" value="HIS_KIN"/>
    <property type="match status" value="1"/>
</dbReference>
<sequence>MNTPPPPGEADSGGSLRLRLLAGTLAWMLLTIALAGWGLRALFQDHITQQLQTQLVMQLNHLSGAVDWAPDGRVSLAPMGTDTRLGQPLSGLYWQIDRLGPQPQVGVARSRSLWDQTLTIPASQDAAQGERVLVQCDALGHDLVAVARTLQLPDDDAPPLRLVVAADKALVAEPIQRFTHMLLLALGMLGLGLAAAVAMQLHLALRPLQLLRARLADVRGGQAAQLAGRFPQELQPLVNEFNHVLAENADMVQRARTQAGNLAHAVHTPLSILANAAAQDNSSALAQLVNEQVAIARRQVDWHLARARAAAAVRATGLRTPVLAPVQALLRTMARLHEARGVHFALAAQAQDGAFRGEAQDLYELLGNLIDNAGKWARTRVVVDVQREGAQLCFTVDDDGPGIPEAQRERMFQRGVQLDEQRPGAGLGLDIVRALAETYGGSVQALASPLGGARLHLCLPACD</sequence>
<dbReference type="InterPro" id="IPR003594">
    <property type="entry name" value="HATPase_dom"/>
</dbReference>
<dbReference type="PROSITE" id="PS50885">
    <property type="entry name" value="HAMP"/>
    <property type="match status" value="1"/>
</dbReference>
<gene>
    <name evidence="14" type="ORF">SAMN04489707_101574</name>
</gene>